<accession>A0ABM0LVV8</accession>
<dbReference type="PRINTS" id="PR00503">
    <property type="entry name" value="BROMODOMAIN"/>
</dbReference>
<evidence type="ECO:0000256" key="1">
    <source>
        <dbReference type="ARBA" id="ARBA00004123"/>
    </source>
</evidence>
<evidence type="ECO:0000256" key="5">
    <source>
        <dbReference type="SAM" id="MobiDB-lite"/>
    </source>
</evidence>
<dbReference type="Pfam" id="PF03735">
    <property type="entry name" value="ENT"/>
    <property type="match status" value="1"/>
</dbReference>
<comment type="subcellular location">
    <subcellularLocation>
        <location evidence="1">Nucleus</location>
    </subcellularLocation>
</comment>
<feature type="compositionally biased region" description="Low complexity" evidence="5">
    <location>
        <begin position="140"/>
        <end position="162"/>
    </location>
</feature>
<evidence type="ECO:0000313" key="9">
    <source>
        <dbReference type="RefSeq" id="XP_006811899.1"/>
    </source>
</evidence>
<feature type="domain" description="ENT" evidence="7">
    <location>
        <begin position="13"/>
        <end position="97"/>
    </location>
</feature>
<keyword evidence="3" id="KW-0539">Nucleus</keyword>
<dbReference type="Pfam" id="PF00439">
    <property type="entry name" value="Bromodomain"/>
    <property type="match status" value="1"/>
</dbReference>
<feature type="region of interest" description="Disordered" evidence="5">
    <location>
        <begin position="140"/>
        <end position="223"/>
    </location>
</feature>
<evidence type="ECO:0000256" key="3">
    <source>
        <dbReference type="ARBA" id="ARBA00023242"/>
    </source>
</evidence>
<evidence type="ECO:0000259" key="6">
    <source>
        <dbReference type="PROSITE" id="PS50014"/>
    </source>
</evidence>
<sequence>MWPKLLDMSRDECKRTLRRMELESYASMVSAFRAQGDLSKEKKKLLTDMGNMLSISTERHRAEVRRAVNDEKLTTIADHLSGPNNCIQWGIEGRRLVPLMPRLVPQTAFTVTAHNAANSAMLHNMTLPLPSDTGFKSIIGSSGSTATTTTSNSNSTTSNIKSPRPTSPSSNVVVLPSGLSIHVKSEPDVDEKSRKRRRSNSVSSNCSSSKEVPISTVTTTPPTSIVATPRTTVLPITNPKITTYMTSTSGTGLSPVKITFTKASSSSMSTLTPAQKVIIVSSSSTFTPNILQRTQSSIGTRTFTTSTATSRPSIIFNTTASTTSGGPSIVTVTPTNTGLMPSTTPVCVVGTATTAFISNTVSSAKPRPKTMHRQKMKLITTNASSVLATAASVIASSTAVSPATMPKVMTTSSCTTTKPSIQIVQEHGVKIITQTVPGNKILPKPITIGSTTGTPIVMVTTTVPTTVVMTTKPITNIAGSHSNQVVINSSSSTRISTTPSLPSSRSSLSAGSIITVTPKSLQSPSAKSATVVMTKPYHPASAGKSNVIIVQKAPTKTVSVTKSTPITSIQKSSQESTKTIIVTSGGNQSKVISTIHPGHSLPGSKTKTQQLVIRPKPLGMQAAIAEQVERRSGSPVLAEHVHHAEDSSSGQRLFPPTSVTGHISPAMDDTSSVGSGHSDVKAEPKHTDILEAAVAAITNGNQWVEYDVPMETVTQATTSTGSTYSEKSASSAIKALLEIRRDPSKESTRPQTIDLSKMAVPLVSTTDNITQQSTMQGTSSGSLGGTSILTDFFNETSSKPSTTVAAGITGTSFLQTATMEVEKALQERNKALRGKLPDTDNFPELTIHKAGDPQPSSNDTEEQGFQPSGGGGGGGGDVDNTIIGLTDSRITGQLDPQTGLFHIGETGKHGSELSRLIDMPVSKSSVAFQEPIVTHQEKPRKTEIKGHSELLKHLTGNVLQEPKEIDPYDFLNRDFIDNKSTSESQQQSKEHPSLVQDNTAAASASSVQATKESSNAATVVYATYPSAAEKLTAMAQTREETNRVTSLPLQRQVGATRVKTGLIPLQDIASIAAGKLSTTTPSTSFSSMESMSAPTATVTVIASSTAPNQATGATCVMVESTGLDTSHMNLEDFTSQRLLHEEDRGLRHDESFVWEEQSGRGSPTQGASTCSSGSGTESLCTVDSFGANVRASKRKRKAPIPIDEAPMPSNLPSWVRAGLNLLQRVSRYRGAHKSKGELNAASWFTRPVDPHEAPGYHKIIKQPMDFGTIKKKLETGQYRDFNDFNQDMILVKGNCMKYNPLGHEARKDCEEVFQFYTVEYNKMIDKWQKIHCTPPKSPKKVRVDCIRSPIKS</sequence>
<dbReference type="InterPro" id="IPR001487">
    <property type="entry name" value="Bromodomain"/>
</dbReference>
<feature type="compositionally biased region" description="Gly residues" evidence="5">
    <location>
        <begin position="867"/>
        <end position="877"/>
    </location>
</feature>
<feature type="compositionally biased region" description="Polar residues" evidence="5">
    <location>
        <begin position="1159"/>
        <end position="1176"/>
    </location>
</feature>
<dbReference type="InterPro" id="IPR036427">
    <property type="entry name" value="Bromodomain-like_sf"/>
</dbReference>
<proteinExistence type="predicted"/>
<dbReference type="PROSITE" id="PS51138">
    <property type="entry name" value="ENT"/>
    <property type="match status" value="1"/>
</dbReference>
<dbReference type="Gene3D" id="1.10.1240.40">
    <property type="entry name" value="ENT domain"/>
    <property type="match status" value="1"/>
</dbReference>
<dbReference type="InterPro" id="IPR005491">
    <property type="entry name" value="ENT_dom"/>
</dbReference>
<protein>
    <submittedName>
        <fullName evidence="9">Protein EMSY-like</fullName>
    </submittedName>
</protein>
<evidence type="ECO:0000256" key="4">
    <source>
        <dbReference type="PROSITE-ProRule" id="PRU00035"/>
    </source>
</evidence>
<dbReference type="Proteomes" id="UP000694865">
    <property type="component" value="Unplaced"/>
</dbReference>
<gene>
    <name evidence="9" type="primary">LOC100377906</name>
</gene>
<dbReference type="GeneID" id="100377906"/>
<feature type="domain" description="Bromo" evidence="6">
    <location>
        <begin position="1236"/>
        <end position="1306"/>
    </location>
</feature>
<evidence type="ECO:0000313" key="8">
    <source>
        <dbReference type="Proteomes" id="UP000694865"/>
    </source>
</evidence>
<dbReference type="SMART" id="SM01191">
    <property type="entry name" value="ENT"/>
    <property type="match status" value="1"/>
</dbReference>
<dbReference type="PROSITE" id="PS50014">
    <property type="entry name" value="BROMODOMAIN_2"/>
    <property type="match status" value="1"/>
</dbReference>
<keyword evidence="8" id="KW-1185">Reference proteome</keyword>
<feature type="region of interest" description="Disordered" evidence="5">
    <location>
        <begin position="1154"/>
        <end position="1176"/>
    </location>
</feature>
<dbReference type="PANTHER" id="PTHR16500:SF3">
    <property type="entry name" value="BRCA2-INTERACTING TRANSCRIPTIONAL REPRESSOR EMSY"/>
    <property type="match status" value="1"/>
</dbReference>
<dbReference type="SUPFAM" id="SSF47370">
    <property type="entry name" value="Bromodomain"/>
    <property type="match status" value="1"/>
</dbReference>
<evidence type="ECO:0000256" key="2">
    <source>
        <dbReference type="ARBA" id="ARBA00023117"/>
    </source>
</evidence>
<organism evidence="8 9">
    <name type="scientific">Saccoglossus kowalevskii</name>
    <name type="common">Acorn worm</name>
    <dbReference type="NCBI Taxonomy" id="10224"/>
    <lineage>
        <taxon>Eukaryota</taxon>
        <taxon>Metazoa</taxon>
        <taxon>Hemichordata</taxon>
        <taxon>Enteropneusta</taxon>
        <taxon>Harrimaniidae</taxon>
        <taxon>Saccoglossus</taxon>
    </lineage>
</organism>
<dbReference type="SUPFAM" id="SSF158639">
    <property type="entry name" value="ENT-like"/>
    <property type="match status" value="1"/>
</dbReference>
<dbReference type="InterPro" id="IPR036142">
    <property type="entry name" value="ENT_dom-like_sf"/>
</dbReference>
<evidence type="ECO:0000259" key="7">
    <source>
        <dbReference type="PROSITE" id="PS51138"/>
    </source>
</evidence>
<feature type="compositionally biased region" description="Low complexity" evidence="5">
    <location>
        <begin position="200"/>
        <end position="223"/>
    </location>
</feature>
<feature type="compositionally biased region" description="Basic and acidic residues" evidence="5">
    <location>
        <begin position="183"/>
        <end position="193"/>
    </location>
</feature>
<dbReference type="RefSeq" id="XP_006811899.1">
    <property type="nucleotide sequence ID" value="XM_006811836.1"/>
</dbReference>
<keyword evidence="2 4" id="KW-0103">Bromodomain</keyword>
<feature type="region of interest" description="Disordered" evidence="5">
    <location>
        <begin position="980"/>
        <end position="1009"/>
    </location>
</feature>
<feature type="region of interest" description="Disordered" evidence="5">
    <location>
        <begin position="832"/>
        <end position="881"/>
    </location>
</feature>
<name>A0ABM0LVV8_SACKO</name>
<dbReference type="Gene3D" id="1.20.920.10">
    <property type="entry name" value="Bromodomain-like"/>
    <property type="match status" value="1"/>
</dbReference>
<dbReference type="SMART" id="SM00297">
    <property type="entry name" value="BROMO"/>
    <property type="match status" value="1"/>
</dbReference>
<feature type="compositionally biased region" description="Polar residues" evidence="5">
    <location>
        <begin position="854"/>
        <end position="866"/>
    </location>
</feature>
<reference evidence="9" key="1">
    <citation type="submission" date="2025-08" db="UniProtKB">
        <authorList>
            <consortium name="RefSeq"/>
        </authorList>
    </citation>
    <scope>IDENTIFICATION</scope>
    <source>
        <tissue evidence="9">Testes</tissue>
    </source>
</reference>
<dbReference type="CDD" id="cd04369">
    <property type="entry name" value="Bromodomain"/>
    <property type="match status" value="1"/>
</dbReference>
<dbReference type="InterPro" id="IPR033482">
    <property type="entry name" value="EMSY"/>
</dbReference>
<dbReference type="PANTHER" id="PTHR16500">
    <property type="entry name" value="BRCA2-INTERACTING TRANSCRIPTIONAL REPRESSOR EMSY"/>
    <property type="match status" value="1"/>
</dbReference>